<evidence type="ECO:0000259" key="1">
    <source>
        <dbReference type="Pfam" id="PF13456"/>
    </source>
</evidence>
<dbReference type="PANTHER" id="PTHR47723">
    <property type="entry name" value="OS05G0353850 PROTEIN"/>
    <property type="match status" value="1"/>
</dbReference>
<dbReference type="SUPFAM" id="SSF53098">
    <property type="entry name" value="Ribonuclease H-like"/>
    <property type="match status" value="1"/>
</dbReference>
<dbReference type="PANTHER" id="PTHR47723:SF19">
    <property type="entry name" value="POLYNUCLEOTIDYL TRANSFERASE, RIBONUCLEASE H-LIKE SUPERFAMILY PROTEIN"/>
    <property type="match status" value="1"/>
</dbReference>
<keyword evidence="3" id="KW-1185">Reference proteome</keyword>
<organism evidence="2 3">
    <name type="scientific">Hibiscus sabdariffa</name>
    <name type="common">roselle</name>
    <dbReference type="NCBI Taxonomy" id="183260"/>
    <lineage>
        <taxon>Eukaryota</taxon>
        <taxon>Viridiplantae</taxon>
        <taxon>Streptophyta</taxon>
        <taxon>Embryophyta</taxon>
        <taxon>Tracheophyta</taxon>
        <taxon>Spermatophyta</taxon>
        <taxon>Magnoliopsida</taxon>
        <taxon>eudicotyledons</taxon>
        <taxon>Gunneridae</taxon>
        <taxon>Pentapetalae</taxon>
        <taxon>rosids</taxon>
        <taxon>malvids</taxon>
        <taxon>Malvales</taxon>
        <taxon>Malvaceae</taxon>
        <taxon>Malvoideae</taxon>
        <taxon>Hibiscus</taxon>
    </lineage>
</organism>
<dbReference type="InterPro" id="IPR044730">
    <property type="entry name" value="RNase_H-like_dom_plant"/>
</dbReference>
<comment type="caution">
    <text evidence="2">The sequence shown here is derived from an EMBL/GenBank/DDBJ whole genome shotgun (WGS) entry which is preliminary data.</text>
</comment>
<dbReference type="EMBL" id="JBBPBN010000006">
    <property type="protein sequence ID" value="KAK9036244.1"/>
    <property type="molecule type" value="Genomic_DNA"/>
</dbReference>
<dbReference type="Pfam" id="PF13456">
    <property type="entry name" value="RVT_3"/>
    <property type="match status" value="1"/>
</dbReference>
<evidence type="ECO:0000313" key="2">
    <source>
        <dbReference type="EMBL" id="KAK9036244.1"/>
    </source>
</evidence>
<sequence length="127" mass="14360">MPDIWIPPEEGWLKLNTDGARSLVDGSASYGGVLRDHNGKWIHGFNKFIGRCSVVEAELWGISTEMDLAWGLGCRQLIIESDSSEALRMVQQYTFGGDPYVIISYIRQICNKDWQIVFPRLLGLITK</sequence>
<dbReference type="InterPro" id="IPR012337">
    <property type="entry name" value="RNaseH-like_sf"/>
</dbReference>
<name>A0ABR2TG59_9ROSI</name>
<proteinExistence type="predicted"/>
<feature type="domain" description="RNase H type-1" evidence="1">
    <location>
        <begin position="16"/>
        <end position="114"/>
    </location>
</feature>
<gene>
    <name evidence="2" type="ORF">V6N11_078252</name>
</gene>
<reference evidence="2 3" key="1">
    <citation type="journal article" date="2024" name="G3 (Bethesda)">
        <title>Genome assembly of Hibiscus sabdariffa L. provides insights into metabolisms of medicinal natural products.</title>
        <authorList>
            <person name="Kim T."/>
        </authorList>
    </citation>
    <scope>NUCLEOTIDE SEQUENCE [LARGE SCALE GENOMIC DNA]</scope>
    <source>
        <strain evidence="2">TK-2024</strain>
        <tissue evidence="2">Old leaves</tissue>
    </source>
</reference>
<protein>
    <recommendedName>
        <fullName evidence="1">RNase H type-1 domain-containing protein</fullName>
    </recommendedName>
</protein>
<dbReference type="InterPro" id="IPR002156">
    <property type="entry name" value="RNaseH_domain"/>
</dbReference>
<dbReference type="Proteomes" id="UP001396334">
    <property type="component" value="Unassembled WGS sequence"/>
</dbReference>
<dbReference type="InterPro" id="IPR036397">
    <property type="entry name" value="RNaseH_sf"/>
</dbReference>
<dbReference type="InterPro" id="IPR053151">
    <property type="entry name" value="RNase_H-like"/>
</dbReference>
<dbReference type="CDD" id="cd06222">
    <property type="entry name" value="RNase_H_like"/>
    <property type="match status" value="1"/>
</dbReference>
<accession>A0ABR2TG59</accession>
<dbReference type="Gene3D" id="3.30.420.10">
    <property type="entry name" value="Ribonuclease H-like superfamily/Ribonuclease H"/>
    <property type="match status" value="1"/>
</dbReference>
<evidence type="ECO:0000313" key="3">
    <source>
        <dbReference type="Proteomes" id="UP001396334"/>
    </source>
</evidence>